<keyword evidence="3" id="KW-1185">Reference proteome</keyword>
<proteinExistence type="predicted"/>
<feature type="transmembrane region" description="Helical" evidence="1">
    <location>
        <begin position="51"/>
        <end position="68"/>
    </location>
</feature>
<name>A0ABS2JAK3_9ACTN</name>
<evidence type="ECO:0000313" key="3">
    <source>
        <dbReference type="Proteomes" id="UP000809587"/>
    </source>
</evidence>
<evidence type="ECO:0000313" key="2">
    <source>
        <dbReference type="EMBL" id="MBM7083586.1"/>
    </source>
</evidence>
<gene>
    <name evidence="2" type="ORF">JQN84_13775</name>
</gene>
<keyword evidence="1" id="KW-0812">Transmembrane</keyword>
<keyword evidence="1" id="KW-0472">Membrane</keyword>
<feature type="transmembrane region" description="Helical" evidence="1">
    <location>
        <begin position="20"/>
        <end position="39"/>
    </location>
</feature>
<dbReference type="EMBL" id="JAFEUO010000003">
    <property type="protein sequence ID" value="MBM7083586.1"/>
    <property type="molecule type" value="Genomic_DNA"/>
</dbReference>
<reference evidence="2 3" key="1">
    <citation type="submission" date="2021-02" db="EMBL/GenBank/DDBJ databases">
        <authorList>
            <person name="Lee D.-H."/>
        </authorList>
    </citation>
    <scope>NUCLEOTIDE SEQUENCE [LARGE SCALE GENOMIC DNA]</scope>
    <source>
        <strain evidence="2 3">MMS20-R2-29</strain>
    </source>
</reference>
<dbReference type="Proteomes" id="UP000809587">
    <property type="component" value="Unassembled WGS sequence"/>
</dbReference>
<organism evidence="2 3">
    <name type="scientific">Micromonospora humidisoli</name>
    <dbReference type="NCBI Taxonomy" id="2807622"/>
    <lineage>
        <taxon>Bacteria</taxon>
        <taxon>Bacillati</taxon>
        <taxon>Actinomycetota</taxon>
        <taxon>Actinomycetes</taxon>
        <taxon>Micromonosporales</taxon>
        <taxon>Micromonosporaceae</taxon>
        <taxon>Micromonospora</taxon>
    </lineage>
</organism>
<evidence type="ECO:0000256" key="1">
    <source>
        <dbReference type="SAM" id="Phobius"/>
    </source>
</evidence>
<accession>A0ABS2JAK3</accession>
<sequence length="178" mass="19453">MSDHVGTEPPRSQPRTRTEYRYLALGTVTLTVCSVLYVVDHTTTIDMRQGTYQLLSSLAVVGLCGWIVRSSDLQRQRVVESGAVQLVRQVADLGVQLEQLRKLIRQQLPASRVAGSCPAAGRTYASAAAVGDTVPLLPRVDEGTRGRGGGRLVTDYWTVYSDVMEDLAGIERDPPPDR</sequence>
<comment type="caution">
    <text evidence="2">The sequence shown here is derived from an EMBL/GenBank/DDBJ whole genome shotgun (WGS) entry which is preliminary data.</text>
</comment>
<evidence type="ECO:0008006" key="4">
    <source>
        <dbReference type="Google" id="ProtNLM"/>
    </source>
</evidence>
<protein>
    <recommendedName>
        <fullName evidence="4">SMODS and SLOG-associating 2TM effector domain-containing protein</fullName>
    </recommendedName>
</protein>
<dbReference type="RefSeq" id="WP_204958728.1">
    <property type="nucleotide sequence ID" value="NZ_JAFEUO010000003.1"/>
</dbReference>
<keyword evidence="1" id="KW-1133">Transmembrane helix</keyword>